<organism evidence="2 3">
    <name type="scientific">Meganyctiphanes norvegica</name>
    <name type="common">Northern krill</name>
    <name type="synonym">Thysanopoda norvegica</name>
    <dbReference type="NCBI Taxonomy" id="48144"/>
    <lineage>
        <taxon>Eukaryota</taxon>
        <taxon>Metazoa</taxon>
        <taxon>Ecdysozoa</taxon>
        <taxon>Arthropoda</taxon>
        <taxon>Crustacea</taxon>
        <taxon>Multicrustacea</taxon>
        <taxon>Malacostraca</taxon>
        <taxon>Eumalacostraca</taxon>
        <taxon>Eucarida</taxon>
        <taxon>Euphausiacea</taxon>
        <taxon>Euphausiidae</taxon>
        <taxon>Meganyctiphanes</taxon>
    </lineage>
</organism>
<feature type="non-terminal residue" evidence="2">
    <location>
        <position position="178"/>
    </location>
</feature>
<dbReference type="PANTHER" id="PTHR31650:SF1">
    <property type="entry name" value="WAX ESTER SYNTHASE_DIACYLGLYCEROL ACYLTRANSFERASE 4-RELATED"/>
    <property type="match status" value="1"/>
</dbReference>
<comment type="caution">
    <text evidence="2">The sequence shown here is derived from an EMBL/GenBank/DDBJ whole genome shotgun (WGS) entry which is preliminary data.</text>
</comment>
<dbReference type="GO" id="GO:0005886">
    <property type="term" value="C:plasma membrane"/>
    <property type="evidence" value="ECO:0007669"/>
    <property type="project" value="TreeGrafter"/>
</dbReference>
<dbReference type="InterPro" id="IPR009721">
    <property type="entry name" value="O-acyltransferase_WSD1_C"/>
</dbReference>
<keyword evidence="3" id="KW-1185">Reference proteome</keyword>
<evidence type="ECO:0000313" key="3">
    <source>
        <dbReference type="Proteomes" id="UP001497623"/>
    </source>
</evidence>
<accession>A0AAV2S3F3</accession>
<dbReference type="Proteomes" id="UP001497623">
    <property type="component" value="Unassembled WGS sequence"/>
</dbReference>
<gene>
    <name evidence="2" type="ORF">MNOR_LOCUS31620</name>
</gene>
<dbReference type="GO" id="GO:0019432">
    <property type="term" value="P:triglyceride biosynthetic process"/>
    <property type="evidence" value="ECO:0007669"/>
    <property type="project" value="TreeGrafter"/>
</dbReference>
<evidence type="ECO:0000313" key="2">
    <source>
        <dbReference type="EMBL" id="CAL4156057.1"/>
    </source>
</evidence>
<sequence>SAPLPLGMLKLGRAQAGVSVNDIMLTGISSAISRHMIMEGVDPPEKVMCVIPIDVSNNNNPGTLSNAISLVTCPLPTGQMSLLSRLQTIHRRLMKVKTSPDIQVNYLSLDLMCNLLPGPLARFLLGTHGVTMTVSNMPGPQEQIRLFGHDVDDFMFWIPNKSRTGVGISILSYRSWVR</sequence>
<dbReference type="InterPro" id="IPR045034">
    <property type="entry name" value="O-acyltransferase_WSD1-like"/>
</dbReference>
<reference evidence="2 3" key="1">
    <citation type="submission" date="2024-05" db="EMBL/GenBank/DDBJ databases">
        <authorList>
            <person name="Wallberg A."/>
        </authorList>
    </citation>
    <scope>NUCLEOTIDE SEQUENCE [LARGE SCALE GENOMIC DNA]</scope>
</reference>
<feature type="domain" description="O-acyltransferase WSD1 C-terminal" evidence="1">
    <location>
        <begin position="65"/>
        <end position="175"/>
    </location>
</feature>
<evidence type="ECO:0000259" key="1">
    <source>
        <dbReference type="Pfam" id="PF06974"/>
    </source>
</evidence>
<protein>
    <recommendedName>
        <fullName evidence="1">O-acyltransferase WSD1 C-terminal domain-containing protein</fullName>
    </recommendedName>
</protein>
<dbReference type="AlphaFoldDB" id="A0AAV2S3F3"/>
<dbReference type="Pfam" id="PF06974">
    <property type="entry name" value="WS_DGAT_C"/>
    <property type="match status" value="1"/>
</dbReference>
<proteinExistence type="predicted"/>
<name>A0AAV2S3F3_MEGNR</name>
<feature type="non-terminal residue" evidence="2">
    <location>
        <position position="1"/>
    </location>
</feature>
<dbReference type="PANTHER" id="PTHR31650">
    <property type="entry name" value="O-ACYLTRANSFERASE (WSD1-LIKE) FAMILY PROTEIN"/>
    <property type="match status" value="1"/>
</dbReference>
<dbReference type="GO" id="GO:0008374">
    <property type="term" value="F:O-acyltransferase activity"/>
    <property type="evidence" value="ECO:0007669"/>
    <property type="project" value="InterPro"/>
</dbReference>
<dbReference type="EMBL" id="CAXKWB010041142">
    <property type="protein sequence ID" value="CAL4156057.1"/>
    <property type="molecule type" value="Genomic_DNA"/>
</dbReference>